<evidence type="ECO:0000313" key="8">
    <source>
        <dbReference type="Proteomes" id="UP000057981"/>
    </source>
</evidence>
<evidence type="ECO:0000313" key="7">
    <source>
        <dbReference type="EMBL" id="ALJ03803.1"/>
    </source>
</evidence>
<evidence type="ECO:0000256" key="1">
    <source>
        <dbReference type="ARBA" id="ARBA00010641"/>
    </source>
</evidence>
<dbReference type="KEGG" id="ahz:APS56_00945"/>
<sequence>MKKSITVATGQNDNDHHAELWVLFIEGDASAFNILYSFYYQMLYNFGKRFLDSTEVEDCIHDTFLNILKYKNSAKNVSNVKAYLFKCLRNQIYKFKKTTLLEFDLIEGTIPYEEDDQDKELLLKQLKKIIKKLSPREREIIYLKYFQGFNNIEISELLDINYQTVRNILVNAIKKLRVLGEEFIELLFLLFSK</sequence>
<dbReference type="Gene3D" id="1.10.1740.10">
    <property type="match status" value="1"/>
</dbReference>
<dbReference type="InterPro" id="IPR013325">
    <property type="entry name" value="RNA_pol_sigma_r2"/>
</dbReference>
<dbReference type="CDD" id="cd06171">
    <property type="entry name" value="Sigma70_r4"/>
    <property type="match status" value="1"/>
</dbReference>
<dbReference type="OrthoDB" id="9150024at2"/>
<dbReference type="PANTHER" id="PTHR43133">
    <property type="entry name" value="RNA POLYMERASE ECF-TYPE SIGMA FACTO"/>
    <property type="match status" value="1"/>
</dbReference>
<dbReference type="STRING" id="1736674.APS56_00945"/>
<dbReference type="PANTHER" id="PTHR43133:SF46">
    <property type="entry name" value="RNA POLYMERASE SIGMA-70 FACTOR ECF SUBFAMILY"/>
    <property type="match status" value="1"/>
</dbReference>
<dbReference type="Pfam" id="PF04542">
    <property type="entry name" value="Sigma70_r2"/>
    <property type="match status" value="1"/>
</dbReference>
<evidence type="ECO:0000256" key="5">
    <source>
        <dbReference type="SAM" id="Phobius"/>
    </source>
</evidence>
<dbReference type="InterPro" id="IPR013324">
    <property type="entry name" value="RNA_pol_sigma_r3/r4-like"/>
</dbReference>
<organism evidence="7 8">
    <name type="scientific">Pseudalgibacter alginicilyticus</name>
    <dbReference type="NCBI Taxonomy" id="1736674"/>
    <lineage>
        <taxon>Bacteria</taxon>
        <taxon>Pseudomonadati</taxon>
        <taxon>Bacteroidota</taxon>
        <taxon>Flavobacteriia</taxon>
        <taxon>Flavobacteriales</taxon>
        <taxon>Flavobacteriaceae</taxon>
        <taxon>Pseudalgibacter</taxon>
    </lineage>
</organism>
<dbReference type="PROSITE" id="PS00622">
    <property type="entry name" value="HTH_LUXR_1"/>
    <property type="match status" value="1"/>
</dbReference>
<accession>A0A0P0CM36</accession>
<dbReference type="InterPro" id="IPR007627">
    <property type="entry name" value="RNA_pol_sigma70_r2"/>
</dbReference>
<feature type="transmembrane region" description="Helical" evidence="5">
    <location>
        <begin position="20"/>
        <end position="39"/>
    </location>
</feature>
<dbReference type="SUPFAM" id="SSF88946">
    <property type="entry name" value="Sigma2 domain of RNA polymerase sigma factors"/>
    <property type="match status" value="1"/>
</dbReference>
<dbReference type="GO" id="GO:0016987">
    <property type="term" value="F:sigma factor activity"/>
    <property type="evidence" value="ECO:0007669"/>
    <property type="project" value="UniProtKB-KW"/>
</dbReference>
<evidence type="ECO:0000256" key="2">
    <source>
        <dbReference type="ARBA" id="ARBA00023015"/>
    </source>
</evidence>
<protein>
    <recommendedName>
        <fullName evidence="6">HTH luxR-type domain-containing protein</fullName>
    </recommendedName>
</protein>
<evidence type="ECO:0000256" key="3">
    <source>
        <dbReference type="ARBA" id="ARBA00023082"/>
    </source>
</evidence>
<dbReference type="NCBIfam" id="TIGR02937">
    <property type="entry name" value="sigma70-ECF"/>
    <property type="match status" value="1"/>
</dbReference>
<dbReference type="SUPFAM" id="SSF88659">
    <property type="entry name" value="Sigma3 and sigma4 domains of RNA polymerase sigma factors"/>
    <property type="match status" value="1"/>
</dbReference>
<dbReference type="EMBL" id="CP012898">
    <property type="protein sequence ID" value="ALJ03803.1"/>
    <property type="molecule type" value="Genomic_DNA"/>
</dbReference>
<keyword evidence="5" id="KW-0472">Membrane</keyword>
<reference evidence="7 8" key="1">
    <citation type="submission" date="2015-10" db="EMBL/GenBank/DDBJ databases">
        <authorList>
            <person name="Gilbert D.G."/>
        </authorList>
    </citation>
    <scope>NUCLEOTIDE SEQUENCE [LARGE SCALE GENOMIC DNA]</scope>
    <source>
        <strain evidence="8">HZ-22</strain>
    </source>
</reference>
<comment type="similarity">
    <text evidence="1">Belongs to the sigma-70 factor family. ECF subfamily.</text>
</comment>
<feature type="domain" description="HTH luxR-type" evidence="6">
    <location>
        <begin position="148"/>
        <end position="175"/>
    </location>
</feature>
<keyword evidence="2" id="KW-0805">Transcription regulation</keyword>
<keyword evidence="3" id="KW-0731">Sigma factor</keyword>
<dbReference type="AlphaFoldDB" id="A0A0P0CM36"/>
<dbReference type="RefSeq" id="WP_054723921.1">
    <property type="nucleotide sequence ID" value="NZ_CP012898.1"/>
</dbReference>
<keyword evidence="5" id="KW-1133">Transmembrane helix</keyword>
<name>A0A0P0CM36_9FLAO</name>
<dbReference type="Proteomes" id="UP000057981">
    <property type="component" value="Chromosome"/>
</dbReference>
<dbReference type="InterPro" id="IPR000792">
    <property type="entry name" value="Tscrpt_reg_LuxR_C"/>
</dbReference>
<dbReference type="Pfam" id="PF08281">
    <property type="entry name" value="Sigma70_r4_2"/>
    <property type="match status" value="1"/>
</dbReference>
<keyword evidence="4" id="KW-0804">Transcription</keyword>
<dbReference type="InterPro" id="IPR039425">
    <property type="entry name" value="RNA_pol_sigma-70-like"/>
</dbReference>
<evidence type="ECO:0000259" key="6">
    <source>
        <dbReference type="PROSITE" id="PS00622"/>
    </source>
</evidence>
<proteinExistence type="inferred from homology"/>
<gene>
    <name evidence="7" type="ORF">APS56_00945</name>
</gene>
<dbReference type="InterPro" id="IPR014284">
    <property type="entry name" value="RNA_pol_sigma-70_dom"/>
</dbReference>
<keyword evidence="8" id="KW-1185">Reference proteome</keyword>
<dbReference type="InterPro" id="IPR036388">
    <property type="entry name" value="WH-like_DNA-bd_sf"/>
</dbReference>
<dbReference type="InterPro" id="IPR013249">
    <property type="entry name" value="RNA_pol_sigma70_r4_t2"/>
</dbReference>
<evidence type="ECO:0000256" key="4">
    <source>
        <dbReference type="ARBA" id="ARBA00023163"/>
    </source>
</evidence>
<dbReference type="Gene3D" id="1.10.10.10">
    <property type="entry name" value="Winged helix-like DNA-binding domain superfamily/Winged helix DNA-binding domain"/>
    <property type="match status" value="1"/>
</dbReference>
<dbReference type="GO" id="GO:0003677">
    <property type="term" value="F:DNA binding"/>
    <property type="evidence" value="ECO:0007669"/>
    <property type="project" value="InterPro"/>
</dbReference>
<dbReference type="GO" id="GO:0006352">
    <property type="term" value="P:DNA-templated transcription initiation"/>
    <property type="evidence" value="ECO:0007669"/>
    <property type="project" value="InterPro"/>
</dbReference>
<keyword evidence="5" id="KW-0812">Transmembrane</keyword>